<reference evidence="3 4" key="1">
    <citation type="submission" date="2018-04" db="EMBL/GenBank/DDBJ databases">
        <title>The genome of golden apple snail Pomacea canaliculata provides insight into stress tolerance and invasive adaptation.</title>
        <authorList>
            <person name="Liu C."/>
            <person name="Liu B."/>
            <person name="Ren Y."/>
            <person name="Zhang Y."/>
            <person name="Wang H."/>
            <person name="Li S."/>
            <person name="Jiang F."/>
            <person name="Yin L."/>
            <person name="Zhang G."/>
            <person name="Qian W."/>
            <person name="Fan W."/>
        </authorList>
    </citation>
    <scope>NUCLEOTIDE SEQUENCE [LARGE SCALE GENOMIC DNA]</scope>
    <source>
        <strain evidence="3">SZHN2017</strain>
        <tissue evidence="3">Muscle</tissue>
    </source>
</reference>
<dbReference type="EMBL" id="PZQS01000014">
    <property type="protein sequence ID" value="PVD19186.1"/>
    <property type="molecule type" value="Genomic_DNA"/>
</dbReference>
<feature type="transmembrane region" description="Helical" evidence="2">
    <location>
        <begin position="186"/>
        <end position="209"/>
    </location>
</feature>
<dbReference type="Proteomes" id="UP000245119">
    <property type="component" value="Linkage Group LG14"/>
</dbReference>
<keyword evidence="2" id="KW-1133">Transmembrane helix</keyword>
<evidence type="ECO:0000313" key="4">
    <source>
        <dbReference type="Proteomes" id="UP000245119"/>
    </source>
</evidence>
<comment type="caution">
    <text evidence="3">The sequence shown here is derived from an EMBL/GenBank/DDBJ whole genome shotgun (WGS) entry which is preliminary data.</text>
</comment>
<keyword evidence="2" id="KW-0812">Transmembrane</keyword>
<evidence type="ECO:0000256" key="2">
    <source>
        <dbReference type="SAM" id="Phobius"/>
    </source>
</evidence>
<accession>A0A2T7NDD8</accession>
<feature type="region of interest" description="Disordered" evidence="1">
    <location>
        <begin position="102"/>
        <end position="121"/>
    </location>
</feature>
<name>A0A2T7NDD8_POMCA</name>
<keyword evidence="4" id="KW-1185">Reference proteome</keyword>
<sequence>MRLLACMDQRTRVCIFHSKTSGEINDEELTVTIMGDGAWISSKFFKTAFNSRDYYGWFWRRGYTSSTLALQSDCQHEEILAVSNGSDLSSSTNSRDQYLTIYDPSDSGESSSITTSDSTHSVSSDFTRISISDSIRSVPLDSTSITTSDCTSSLPSDSTSLNSIIGDPTKVDCLGKREKRRLTRRVLILLVVVIVCVGIAGAIAAAVLFTRDEVQTFSGSTRLFTSPWLRMIRIPFKVSETDFVSMLFRFSLDNFGEMRCQVNSLSSGSIIVNFTLEVSTRSNTSEMQRHLTEIFNVSRLGVMAIFPESNRFYCAENSTRNVYTTSGETFQLLLLLQPAHPASELHVSPSLWRVPGVLQSHVRAEELSRRTGIRLPVVRSRDDLCLAFRCPHPLRKGETKTSNDSYNDYRDE</sequence>
<gene>
    <name evidence="3" type="ORF">C0Q70_21751</name>
</gene>
<organism evidence="3 4">
    <name type="scientific">Pomacea canaliculata</name>
    <name type="common">Golden apple snail</name>
    <dbReference type="NCBI Taxonomy" id="400727"/>
    <lineage>
        <taxon>Eukaryota</taxon>
        <taxon>Metazoa</taxon>
        <taxon>Spiralia</taxon>
        <taxon>Lophotrochozoa</taxon>
        <taxon>Mollusca</taxon>
        <taxon>Gastropoda</taxon>
        <taxon>Caenogastropoda</taxon>
        <taxon>Architaenioglossa</taxon>
        <taxon>Ampullarioidea</taxon>
        <taxon>Ampullariidae</taxon>
        <taxon>Pomacea</taxon>
    </lineage>
</organism>
<feature type="compositionally biased region" description="Low complexity" evidence="1">
    <location>
        <begin position="103"/>
        <end position="121"/>
    </location>
</feature>
<keyword evidence="2" id="KW-0472">Membrane</keyword>
<evidence type="ECO:0000256" key="1">
    <source>
        <dbReference type="SAM" id="MobiDB-lite"/>
    </source>
</evidence>
<protein>
    <recommendedName>
        <fullName evidence="5">SEA domain-containing protein</fullName>
    </recommendedName>
</protein>
<evidence type="ECO:0008006" key="5">
    <source>
        <dbReference type="Google" id="ProtNLM"/>
    </source>
</evidence>
<dbReference type="AlphaFoldDB" id="A0A2T7NDD8"/>
<proteinExistence type="predicted"/>
<evidence type="ECO:0000313" key="3">
    <source>
        <dbReference type="EMBL" id="PVD19186.1"/>
    </source>
</evidence>